<sequence length="161" mass="18796">MSILDPYYLKQEEVVNHLAQAAEQIPEDKIMWKPTEKALTWLFLIHHTSTHRDLFLKLFKGESIDFPGCYRDPANQARSGAESAQIMRKTWEDLKSFLQSQPDDYAKTVIEKPPWGGPPMTVEQLVWWTYEENVHHRGQAWVYARMNGLIPPTIWGTEDLK</sequence>
<feature type="domain" description="DinB-like" evidence="1">
    <location>
        <begin position="17"/>
        <end position="140"/>
    </location>
</feature>
<dbReference type="Gene3D" id="1.20.120.450">
    <property type="entry name" value="dinb family like domain"/>
    <property type="match status" value="1"/>
</dbReference>
<proteinExistence type="predicted"/>
<dbReference type="InterPro" id="IPR034660">
    <property type="entry name" value="DinB/YfiT-like"/>
</dbReference>
<name>A0A3B1BAC5_9ZZZZ</name>
<evidence type="ECO:0000313" key="2">
    <source>
        <dbReference type="EMBL" id="VAX15246.1"/>
    </source>
</evidence>
<protein>
    <recommendedName>
        <fullName evidence="1">DinB-like domain-containing protein</fullName>
    </recommendedName>
</protein>
<reference evidence="2" key="1">
    <citation type="submission" date="2018-06" db="EMBL/GenBank/DDBJ databases">
        <authorList>
            <person name="Zhirakovskaya E."/>
        </authorList>
    </citation>
    <scope>NUCLEOTIDE SEQUENCE</scope>
</reference>
<dbReference type="EMBL" id="UOGC01000004">
    <property type="protein sequence ID" value="VAX15246.1"/>
    <property type="molecule type" value="Genomic_DNA"/>
</dbReference>
<accession>A0A3B1BAC5</accession>
<dbReference type="InterPro" id="IPR024775">
    <property type="entry name" value="DinB-like"/>
</dbReference>
<gene>
    <name evidence="2" type="ORF">MNBD_NITROSPINAE01-1671</name>
</gene>
<dbReference type="AlphaFoldDB" id="A0A3B1BAC5"/>
<dbReference type="SUPFAM" id="SSF109854">
    <property type="entry name" value="DinB/YfiT-like putative metalloenzymes"/>
    <property type="match status" value="1"/>
</dbReference>
<evidence type="ECO:0000259" key="1">
    <source>
        <dbReference type="Pfam" id="PF12867"/>
    </source>
</evidence>
<dbReference type="Pfam" id="PF12867">
    <property type="entry name" value="DinB_2"/>
    <property type="match status" value="1"/>
</dbReference>
<organism evidence="2">
    <name type="scientific">hydrothermal vent metagenome</name>
    <dbReference type="NCBI Taxonomy" id="652676"/>
    <lineage>
        <taxon>unclassified sequences</taxon>
        <taxon>metagenomes</taxon>
        <taxon>ecological metagenomes</taxon>
    </lineage>
</organism>